<dbReference type="EMBL" id="MOBC01000005">
    <property type="protein sequence ID" value="ROM84882.1"/>
    <property type="molecule type" value="Genomic_DNA"/>
</dbReference>
<accession>A0A423GDH5</accession>
<proteinExistence type="predicted"/>
<dbReference type="RefSeq" id="WP_123578734.1">
    <property type="nucleotide sequence ID" value="NZ_MOBC01000005.1"/>
</dbReference>
<evidence type="ECO:0000313" key="1">
    <source>
        <dbReference type="EMBL" id="ROM84882.1"/>
    </source>
</evidence>
<evidence type="ECO:0000313" key="2">
    <source>
        <dbReference type="Proteomes" id="UP000284049"/>
    </source>
</evidence>
<dbReference type="AlphaFoldDB" id="A0A423GDH5"/>
<organism evidence="1 2">
    <name type="scientific">Pseudomonas brassicacearum</name>
    <dbReference type="NCBI Taxonomy" id="930166"/>
    <lineage>
        <taxon>Bacteria</taxon>
        <taxon>Pseudomonadati</taxon>
        <taxon>Pseudomonadota</taxon>
        <taxon>Gammaproteobacteria</taxon>
        <taxon>Pseudomonadales</taxon>
        <taxon>Pseudomonadaceae</taxon>
        <taxon>Pseudomonas</taxon>
    </lineage>
</organism>
<sequence>MNQPWVLNDDGSVSILNSQMIASGMGISLPDDWSSKQQEKADLLERRLRRIELALGIDATPESTAALEAALSQL</sequence>
<reference evidence="1 2" key="1">
    <citation type="submission" date="2016-10" db="EMBL/GenBank/DDBJ databases">
        <title>Comparative genome analysis of multiple Pseudomonas spp. focuses on biocontrol and plant growth promoting traits.</title>
        <authorList>
            <person name="Tao X.-Y."/>
            <person name="Taylor C.G."/>
        </authorList>
    </citation>
    <scope>NUCLEOTIDE SEQUENCE [LARGE SCALE GENOMIC DNA]</scope>
    <source>
        <strain evidence="1 2">Wood3</strain>
    </source>
</reference>
<name>A0A423GDH5_9PSED</name>
<comment type="caution">
    <text evidence="1">The sequence shown here is derived from an EMBL/GenBank/DDBJ whole genome shotgun (WGS) entry which is preliminary data.</text>
</comment>
<protein>
    <submittedName>
        <fullName evidence="1">Uncharacterized protein</fullName>
    </submittedName>
</protein>
<gene>
    <name evidence="1" type="ORF">BK652_09890</name>
</gene>
<dbReference type="Proteomes" id="UP000284049">
    <property type="component" value="Unassembled WGS sequence"/>
</dbReference>